<dbReference type="EMBL" id="JBHULN010000016">
    <property type="protein sequence ID" value="MFD2573296.1"/>
    <property type="molecule type" value="Genomic_DNA"/>
</dbReference>
<protein>
    <recommendedName>
        <fullName evidence="3">Glycosyltransferase family 4 protein</fullName>
    </recommendedName>
</protein>
<gene>
    <name evidence="1" type="ORF">ACFSUS_21825</name>
</gene>
<dbReference type="RefSeq" id="WP_381525892.1">
    <property type="nucleotide sequence ID" value="NZ_JBHULN010000016.1"/>
</dbReference>
<proteinExistence type="predicted"/>
<accession>A0ABW5MA74</accession>
<organism evidence="1 2">
    <name type="scientific">Spirosoma soli</name>
    <dbReference type="NCBI Taxonomy" id="1770529"/>
    <lineage>
        <taxon>Bacteria</taxon>
        <taxon>Pseudomonadati</taxon>
        <taxon>Bacteroidota</taxon>
        <taxon>Cytophagia</taxon>
        <taxon>Cytophagales</taxon>
        <taxon>Cytophagaceae</taxon>
        <taxon>Spirosoma</taxon>
    </lineage>
</organism>
<keyword evidence="2" id="KW-1185">Reference proteome</keyword>
<name>A0ABW5MA74_9BACT</name>
<evidence type="ECO:0000313" key="2">
    <source>
        <dbReference type="Proteomes" id="UP001597469"/>
    </source>
</evidence>
<sequence>MTDKTNQRLVLIAPTAPPSVCGVSDYSYQTAQALQHFYKSIHFGVERVPDSMVSSTLGPVPVMRWQEALKVSSTSAESSDILLNYTPASYAWSCLPIGLILALRRFKAANPDNHIFVFVHEAWNGSGKLRIHQIIRNRLAKWSIGQIGKIAGGIAAVTTGQKKDLESLLRKHKVHLALVGANILPIEPGVGLTSAREAGVWVVFGLAHTRLWALQAYMPLLVEMHARGVLRQIRSIGPTDNNYALQEAALAEERFGAGMLVQLGVLKPAQVSEELLKAEAALVKQDADSLRKSGSFAALAAHGVSVVCEVPVTLDEPPGGAIFRPSELVVNPEIISNEESNRRRQQLHVWFWSTRSWEAIGENMLNWMSTQATNTYPVVQSTAQV</sequence>
<evidence type="ECO:0008006" key="3">
    <source>
        <dbReference type="Google" id="ProtNLM"/>
    </source>
</evidence>
<comment type="caution">
    <text evidence="1">The sequence shown here is derived from an EMBL/GenBank/DDBJ whole genome shotgun (WGS) entry which is preliminary data.</text>
</comment>
<dbReference type="Proteomes" id="UP001597469">
    <property type="component" value="Unassembled WGS sequence"/>
</dbReference>
<reference evidence="2" key="1">
    <citation type="journal article" date="2019" name="Int. J. Syst. Evol. Microbiol.">
        <title>The Global Catalogue of Microorganisms (GCM) 10K type strain sequencing project: providing services to taxonomists for standard genome sequencing and annotation.</title>
        <authorList>
            <consortium name="The Broad Institute Genomics Platform"/>
            <consortium name="The Broad Institute Genome Sequencing Center for Infectious Disease"/>
            <person name="Wu L."/>
            <person name="Ma J."/>
        </authorList>
    </citation>
    <scope>NUCLEOTIDE SEQUENCE [LARGE SCALE GENOMIC DNA]</scope>
    <source>
        <strain evidence="2">KCTC 42805</strain>
    </source>
</reference>
<evidence type="ECO:0000313" key="1">
    <source>
        <dbReference type="EMBL" id="MFD2573296.1"/>
    </source>
</evidence>